<gene>
    <name evidence="2" type="ORF">ACE1CC_27185</name>
</gene>
<keyword evidence="1" id="KW-0472">Membrane</keyword>
<reference evidence="2 3" key="1">
    <citation type="submission" date="2024-09" db="EMBL/GenBank/DDBJ databases">
        <title>Floridaenema gen nov. (Aerosakkonemataceae, Aerosakkonematales ord. nov., Cyanobacteria) from benthic tropical and subtropical fresh waters, with the description of four new species.</title>
        <authorList>
            <person name="Moretto J.A."/>
            <person name="Berthold D.E."/>
            <person name="Lefler F.W."/>
            <person name="Huang I.-S."/>
            <person name="Laughinghouse H. IV."/>
        </authorList>
    </citation>
    <scope>NUCLEOTIDE SEQUENCE [LARGE SCALE GENOMIC DNA]</scope>
    <source>
        <strain evidence="2 3">BLCC-F46</strain>
    </source>
</reference>
<name>A0ABV4XCM6_9CYAN</name>
<dbReference type="EMBL" id="JBHFNQ010000206">
    <property type="protein sequence ID" value="MFB2880549.1"/>
    <property type="molecule type" value="Genomic_DNA"/>
</dbReference>
<accession>A0ABV4XCM6</accession>
<evidence type="ECO:0000256" key="1">
    <source>
        <dbReference type="SAM" id="Phobius"/>
    </source>
</evidence>
<feature type="transmembrane region" description="Helical" evidence="1">
    <location>
        <begin position="21"/>
        <end position="39"/>
    </location>
</feature>
<dbReference type="Proteomes" id="UP001576774">
    <property type="component" value="Unassembled WGS sequence"/>
</dbReference>
<proteinExistence type="predicted"/>
<protein>
    <recommendedName>
        <fullName evidence="4">Lipoprotein</fullName>
    </recommendedName>
</protein>
<comment type="caution">
    <text evidence="2">The sequence shown here is derived from an EMBL/GenBank/DDBJ whole genome shotgun (WGS) entry which is preliminary data.</text>
</comment>
<organism evidence="2 3">
    <name type="scientific">Floridaenema aerugineum BLCC-F46</name>
    <dbReference type="NCBI Taxonomy" id="3153654"/>
    <lineage>
        <taxon>Bacteria</taxon>
        <taxon>Bacillati</taxon>
        <taxon>Cyanobacteriota</taxon>
        <taxon>Cyanophyceae</taxon>
        <taxon>Oscillatoriophycideae</taxon>
        <taxon>Aerosakkonematales</taxon>
        <taxon>Aerosakkonemataceae</taxon>
        <taxon>Floridanema</taxon>
        <taxon>Floridanema aerugineum</taxon>
    </lineage>
</organism>
<keyword evidence="1" id="KW-0812">Transmembrane</keyword>
<evidence type="ECO:0000313" key="2">
    <source>
        <dbReference type="EMBL" id="MFB2880549.1"/>
    </source>
</evidence>
<evidence type="ECO:0008006" key="4">
    <source>
        <dbReference type="Google" id="ProtNLM"/>
    </source>
</evidence>
<dbReference type="RefSeq" id="WP_413273561.1">
    <property type="nucleotide sequence ID" value="NZ_JBHFNQ010000206.1"/>
</dbReference>
<evidence type="ECO:0000313" key="3">
    <source>
        <dbReference type="Proteomes" id="UP001576774"/>
    </source>
</evidence>
<keyword evidence="1" id="KW-1133">Transmembrane helix</keyword>
<sequence length="191" mass="21205">MIIKQDEQKGYLERFLFIGKWFRLGVILFLLLSVLLGTAGCSTNAATIPWSVATKFVPVETVQTVITENTRLNPQSTASNVLAWTVDGQAGKLVVFNFNNPGVCGSQGCLHTAYLIKKHTPIVRVFSSYLNPNLPPNRLLFQVTNDPTNTSVLPCLQVQQPSGDDIRQLVFCYNSREYQLAKSSLIQISNN</sequence>
<keyword evidence="3" id="KW-1185">Reference proteome</keyword>